<name>A0AAN5I3S0_9BILA</name>
<feature type="non-terminal residue" evidence="3">
    <location>
        <position position="1"/>
    </location>
</feature>
<proteinExistence type="predicted"/>
<protein>
    <submittedName>
        <fullName evidence="3">Uncharacterized protein</fullName>
    </submittedName>
</protein>
<dbReference type="AlphaFoldDB" id="A0AAN5I3S0"/>
<feature type="chain" id="PRO_5042832832" evidence="2">
    <location>
        <begin position="22"/>
        <end position="110"/>
    </location>
</feature>
<reference evidence="4" key="1">
    <citation type="submission" date="2022-10" db="EMBL/GenBank/DDBJ databases">
        <title>Genome assembly of Pristionchus species.</title>
        <authorList>
            <person name="Yoshida K."/>
            <person name="Sommer R.J."/>
        </authorList>
    </citation>
    <scope>NUCLEOTIDE SEQUENCE [LARGE SCALE GENOMIC DNA]</scope>
    <source>
        <strain evidence="4">RS5460</strain>
    </source>
</reference>
<sequence length="110" mass="12283">LVMNPKLMCCIVFSLLTSCHAWVCDGMDDGWPASMFATTACAAYCKFKHSCDVAHCEYIKRKKICVCVCDADEKEERDQGKKREGEAGDDGLERAKISVKITDHNSTNQQ</sequence>
<keyword evidence="4" id="KW-1185">Reference proteome</keyword>
<evidence type="ECO:0000256" key="1">
    <source>
        <dbReference type="SAM" id="MobiDB-lite"/>
    </source>
</evidence>
<dbReference type="Proteomes" id="UP001328107">
    <property type="component" value="Unassembled WGS sequence"/>
</dbReference>
<comment type="caution">
    <text evidence="3">The sequence shown here is derived from an EMBL/GenBank/DDBJ whole genome shotgun (WGS) entry which is preliminary data.</text>
</comment>
<organism evidence="3 4">
    <name type="scientific">Pristionchus mayeri</name>
    <dbReference type="NCBI Taxonomy" id="1317129"/>
    <lineage>
        <taxon>Eukaryota</taxon>
        <taxon>Metazoa</taxon>
        <taxon>Ecdysozoa</taxon>
        <taxon>Nematoda</taxon>
        <taxon>Chromadorea</taxon>
        <taxon>Rhabditida</taxon>
        <taxon>Rhabditina</taxon>
        <taxon>Diplogasteromorpha</taxon>
        <taxon>Diplogasteroidea</taxon>
        <taxon>Neodiplogasteridae</taxon>
        <taxon>Pristionchus</taxon>
    </lineage>
</organism>
<feature type="region of interest" description="Disordered" evidence="1">
    <location>
        <begin position="72"/>
        <end position="110"/>
    </location>
</feature>
<accession>A0AAN5I3S0</accession>
<evidence type="ECO:0000313" key="4">
    <source>
        <dbReference type="Proteomes" id="UP001328107"/>
    </source>
</evidence>
<keyword evidence="2" id="KW-0732">Signal</keyword>
<feature type="signal peptide" evidence="2">
    <location>
        <begin position="1"/>
        <end position="21"/>
    </location>
</feature>
<dbReference type="EMBL" id="BTRK01000004">
    <property type="protein sequence ID" value="GMR50430.1"/>
    <property type="molecule type" value="Genomic_DNA"/>
</dbReference>
<feature type="compositionally biased region" description="Basic and acidic residues" evidence="1">
    <location>
        <begin position="74"/>
        <end position="96"/>
    </location>
</feature>
<evidence type="ECO:0000256" key="2">
    <source>
        <dbReference type="SAM" id="SignalP"/>
    </source>
</evidence>
<evidence type="ECO:0000313" key="3">
    <source>
        <dbReference type="EMBL" id="GMR50430.1"/>
    </source>
</evidence>
<gene>
    <name evidence="3" type="ORF">PMAYCL1PPCAC_20625</name>
</gene>